<evidence type="ECO:0000313" key="4">
    <source>
        <dbReference type="Proteomes" id="UP001597260"/>
    </source>
</evidence>
<evidence type="ECO:0000256" key="1">
    <source>
        <dbReference type="SAM" id="MobiDB-lite"/>
    </source>
</evidence>
<evidence type="ECO:0000313" key="3">
    <source>
        <dbReference type="EMBL" id="MFD1320926.1"/>
    </source>
</evidence>
<accession>A0ABW3Y9A8</accession>
<feature type="transmembrane region" description="Helical" evidence="2">
    <location>
        <begin position="293"/>
        <end position="313"/>
    </location>
</feature>
<proteinExistence type="predicted"/>
<sequence>MTSRGAAISAGGPGRTVGRVVSAVVAALVGALTFATPAWAHGADAPNGTDYRTEVREVTPAVPELTVRVIEAGARLELVNRTGRTIEVLGYSGEPYLAVRPDGVYENVNSPATYLNRTLAGDTTLPANANPATAPSWQRVSTEPVARWHDQRTQWREAGLPRAAQVDPGREHRIRDWAVPLRDGTSALEIRGTLDWVPPPSPLLWWAITLLLAVLVAALGRATMGPTTPVPASGPVTDPVTPGEETGLSRTGTIALAVLSAIGGVAAISFAVAREFDAGATGFGDLLQGLLTGQIWAVLTGLGALAAGAYALARRPAADFALALAGACLALFAGVTNAAAFARSIVPVPWPATPARFVVALTIVTGAGVGLAGVLRLRAAGRAGAAGIASTGTGDPTPAGQESPVPAGQQDPAEPDAAGRPGG</sequence>
<feature type="transmembrane region" description="Helical" evidence="2">
    <location>
        <begin position="354"/>
        <end position="375"/>
    </location>
</feature>
<feature type="transmembrane region" description="Helical" evidence="2">
    <location>
        <begin position="203"/>
        <end position="220"/>
    </location>
</feature>
<name>A0ABW3Y9A8_9ACTN</name>
<keyword evidence="4" id="KW-1185">Reference proteome</keyword>
<dbReference type="Proteomes" id="UP001597260">
    <property type="component" value="Unassembled WGS sequence"/>
</dbReference>
<evidence type="ECO:0000256" key="2">
    <source>
        <dbReference type="SAM" id="Phobius"/>
    </source>
</evidence>
<keyword evidence="2" id="KW-1133">Transmembrane helix</keyword>
<keyword evidence="2" id="KW-0812">Transmembrane</keyword>
<reference evidence="4" key="1">
    <citation type="journal article" date="2019" name="Int. J. Syst. Evol. Microbiol.">
        <title>The Global Catalogue of Microorganisms (GCM) 10K type strain sequencing project: providing services to taxonomists for standard genome sequencing and annotation.</title>
        <authorList>
            <consortium name="The Broad Institute Genomics Platform"/>
            <consortium name="The Broad Institute Genome Sequencing Center for Infectious Disease"/>
            <person name="Wu L."/>
            <person name="Ma J."/>
        </authorList>
    </citation>
    <scope>NUCLEOTIDE SEQUENCE [LARGE SCALE GENOMIC DNA]</scope>
    <source>
        <strain evidence="4">JCM 31037</strain>
    </source>
</reference>
<dbReference type="EMBL" id="JBHTMP010000008">
    <property type="protein sequence ID" value="MFD1320926.1"/>
    <property type="molecule type" value="Genomic_DNA"/>
</dbReference>
<comment type="caution">
    <text evidence="3">The sequence shown here is derived from an EMBL/GenBank/DDBJ whole genome shotgun (WGS) entry which is preliminary data.</text>
</comment>
<feature type="transmembrane region" description="Helical" evidence="2">
    <location>
        <begin position="320"/>
        <end position="342"/>
    </location>
</feature>
<keyword evidence="2" id="KW-0472">Membrane</keyword>
<dbReference type="RefSeq" id="WP_377568424.1">
    <property type="nucleotide sequence ID" value="NZ_JBHTMP010000008.1"/>
</dbReference>
<feature type="transmembrane region" description="Helical" evidence="2">
    <location>
        <begin position="254"/>
        <end position="273"/>
    </location>
</feature>
<feature type="region of interest" description="Disordered" evidence="1">
    <location>
        <begin position="386"/>
        <end position="423"/>
    </location>
</feature>
<feature type="region of interest" description="Disordered" evidence="1">
    <location>
        <begin position="226"/>
        <end position="247"/>
    </location>
</feature>
<gene>
    <name evidence="3" type="ORF">ACFQ4H_07480</name>
</gene>
<protein>
    <submittedName>
        <fullName evidence="3">Uncharacterized protein</fullName>
    </submittedName>
</protein>
<organism evidence="3 4">
    <name type="scientific">Micromonospora sonneratiae</name>
    <dbReference type="NCBI Taxonomy" id="1184706"/>
    <lineage>
        <taxon>Bacteria</taxon>
        <taxon>Bacillati</taxon>
        <taxon>Actinomycetota</taxon>
        <taxon>Actinomycetes</taxon>
        <taxon>Micromonosporales</taxon>
        <taxon>Micromonosporaceae</taxon>
        <taxon>Micromonospora</taxon>
    </lineage>
</organism>
<feature type="transmembrane region" description="Helical" evidence="2">
    <location>
        <begin position="20"/>
        <end position="40"/>
    </location>
</feature>